<protein>
    <recommendedName>
        <fullName evidence="10">Histone H4</fullName>
    </recommendedName>
</protein>
<dbReference type="PRINTS" id="PR00623">
    <property type="entry name" value="HISTONEH4"/>
</dbReference>
<evidence type="ECO:0000256" key="2">
    <source>
        <dbReference type="ARBA" id="ARBA00004123"/>
    </source>
</evidence>
<evidence type="ECO:0000256" key="7">
    <source>
        <dbReference type="ARBA" id="ARBA00023125"/>
    </source>
</evidence>
<reference evidence="13" key="1">
    <citation type="submission" date="2017-03" db="EMBL/GenBank/DDBJ databases">
        <title>Genomes of endolithic fungi from Antarctica.</title>
        <authorList>
            <person name="Coleine C."/>
            <person name="Masonjones S."/>
            <person name="Stajich J.E."/>
        </authorList>
    </citation>
    <scope>NUCLEOTIDE SEQUENCE [LARGE SCALE GENOMIC DNA]</scope>
    <source>
        <strain evidence="13">CCFEE 5527</strain>
    </source>
</reference>
<feature type="compositionally biased region" description="Low complexity" evidence="11">
    <location>
        <begin position="38"/>
        <end position="48"/>
    </location>
</feature>
<dbReference type="GO" id="GO:0000786">
    <property type="term" value="C:nucleosome"/>
    <property type="evidence" value="ECO:0007669"/>
    <property type="project" value="UniProtKB-KW"/>
</dbReference>
<dbReference type="GO" id="GO:0005634">
    <property type="term" value="C:nucleus"/>
    <property type="evidence" value="ECO:0007669"/>
    <property type="project" value="UniProtKB-SubCell"/>
</dbReference>
<dbReference type="GO" id="GO:0046982">
    <property type="term" value="F:protein heterodimerization activity"/>
    <property type="evidence" value="ECO:0007669"/>
    <property type="project" value="InterPro"/>
</dbReference>
<comment type="subunit">
    <text evidence="5 10">The nucleosome is a histone octamer containing two molecules each of H2A, H2B, H3 and H4 assembled in one H3-H4 heterotetramer and two H2A-H2B heterodimers. The octamer wraps approximately 147 bp of DNA.</text>
</comment>
<keyword evidence="6 10" id="KW-0158">Chromosome</keyword>
<dbReference type="Gene3D" id="1.10.20.10">
    <property type="entry name" value="Histone, subunit A"/>
    <property type="match status" value="1"/>
</dbReference>
<dbReference type="EMBL" id="NAJO01000018">
    <property type="protein sequence ID" value="OQO05727.1"/>
    <property type="molecule type" value="Genomic_DNA"/>
</dbReference>
<dbReference type="FunFam" id="1.10.20.10:FF:000012">
    <property type="entry name" value="Histone H4"/>
    <property type="match status" value="1"/>
</dbReference>
<evidence type="ECO:0000313" key="12">
    <source>
        <dbReference type="EMBL" id="OQO05727.1"/>
    </source>
</evidence>
<evidence type="ECO:0000256" key="1">
    <source>
        <dbReference type="ARBA" id="ARBA00002001"/>
    </source>
</evidence>
<evidence type="ECO:0000256" key="11">
    <source>
        <dbReference type="SAM" id="MobiDB-lite"/>
    </source>
</evidence>
<dbReference type="SMART" id="SM00417">
    <property type="entry name" value="H4"/>
    <property type="match status" value="1"/>
</dbReference>
<proteinExistence type="inferred from homology"/>
<dbReference type="InterPro" id="IPR009072">
    <property type="entry name" value="Histone-fold"/>
</dbReference>
<dbReference type="SUPFAM" id="SSF47113">
    <property type="entry name" value="Histone-fold"/>
    <property type="match status" value="1"/>
</dbReference>
<name>A0A1V8T2T1_9PEZI</name>
<dbReference type="GO" id="GO:0003677">
    <property type="term" value="F:DNA binding"/>
    <property type="evidence" value="ECO:0007669"/>
    <property type="project" value="UniProtKB-KW"/>
</dbReference>
<keyword evidence="13" id="KW-1185">Reference proteome</keyword>
<comment type="caution">
    <text evidence="12">The sequence shown here is derived from an EMBL/GenBank/DDBJ whole genome shotgun (WGS) entry which is preliminary data.</text>
</comment>
<comment type="similarity">
    <text evidence="4 10">Belongs to the histone H4 family.</text>
</comment>
<sequence>MPPSLSRNHNLLRSDVSGLPGSSARPAVGVGKGKGKKGLPSSGGLKTKGPAKRHRKILRETIQGITRPDIRRLARRGGVKRISAGIYDETRGSLRDFLTAVLRDCAAIAWTCNRKTITVTDVVYALSRRGHTLYGFGSSNTRGRGGD</sequence>
<evidence type="ECO:0000256" key="4">
    <source>
        <dbReference type="ARBA" id="ARBA00006564"/>
    </source>
</evidence>
<keyword evidence="9 10" id="KW-0544">Nucleosome core</keyword>
<evidence type="ECO:0000256" key="10">
    <source>
        <dbReference type="RuleBase" id="RU000528"/>
    </source>
</evidence>
<evidence type="ECO:0000256" key="8">
    <source>
        <dbReference type="ARBA" id="ARBA00023242"/>
    </source>
</evidence>
<dbReference type="OrthoDB" id="3919494at2759"/>
<evidence type="ECO:0000256" key="9">
    <source>
        <dbReference type="ARBA" id="ARBA00023269"/>
    </source>
</evidence>
<organism evidence="12 13">
    <name type="scientific">Cryoendolithus antarcticus</name>
    <dbReference type="NCBI Taxonomy" id="1507870"/>
    <lineage>
        <taxon>Eukaryota</taxon>
        <taxon>Fungi</taxon>
        <taxon>Dikarya</taxon>
        <taxon>Ascomycota</taxon>
        <taxon>Pezizomycotina</taxon>
        <taxon>Dothideomycetes</taxon>
        <taxon>Dothideomycetidae</taxon>
        <taxon>Cladosporiales</taxon>
        <taxon>Cladosporiaceae</taxon>
        <taxon>Cryoendolithus</taxon>
    </lineage>
</organism>
<dbReference type="CDD" id="cd22912">
    <property type="entry name" value="HFD_H4"/>
    <property type="match status" value="1"/>
</dbReference>
<dbReference type="GO" id="GO:0030527">
    <property type="term" value="F:structural constituent of chromatin"/>
    <property type="evidence" value="ECO:0007669"/>
    <property type="project" value="InterPro"/>
</dbReference>
<accession>A0A1V8T2T1</accession>
<dbReference type="Proteomes" id="UP000192596">
    <property type="component" value="Unassembled WGS sequence"/>
</dbReference>
<dbReference type="PANTHER" id="PTHR10484">
    <property type="entry name" value="HISTONE H4"/>
    <property type="match status" value="1"/>
</dbReference>
<comment type="function">
    <text evidence="1 10">Core component of nucleosome. Nucleosomes wrap and compact DNA into chromatin, limiting DNA accessibility to the cellular machineries which require DNA as a template. Histones thereby play a central role in transcription regulation, DNA repair, DNA replication and chromosomal stability. DNA accessibility is regulated via a complex set of post-translational modifications of histones, also called histone code, and nucleosome remodeling.</text>
</comment>
<keyword evidence="8 10" id="KW-0539">Nucleus</keyword>
<dbReference type="InParanoid" id="A0A1V8T2T1"/>
<dbReference type="STRING" id="1507870.A0A1V8T2T1"/>
<comment type="subcellular location">
    <subcellularLocation>
        <location evidence="3">Chromosome</location>
    </subcellularLocation>
    <subcellularLocation>
        <location evidence="2">Nucleus</location>
    </subcellularLocation>
</comment>
<evidence type="ECO:0000256" key="3">
    <source>
        <dbReference type="ARBA" id="ARBA00004286"/>
    </source>
</evidence>
<keyword evidence="7 10" id="KW-0238">DNA-binding</keyword>
<gene>
    <name evidence="12" type="ORF">B0A48_09820</name>
</gene>
<dbReference type="AlphaFoldDB" id="A0A1V8T2T1"/>
<evidence type="ECO:0000256" key="6">
    <source>
        <dbReference type="ARBA" id="ARBA00022454"/>
    </source>
</evidence>
<dbReference type="InterPro" id="IPR001951">
    <property type="entry name" value="Histone_H4"/>
</dbReference>
<evidence type="ECO:0000256" key="5">
    <source>
        <dbReference type="ARBA" id="ARBA00011538"/>
    </source>
</evidence>
<evidence type="ECO:0000313" key="13">
    <source>
        <dbReference type="Proteomes" id="UP000192596"/>
    </source>
</evidence>
<feature type="compositionally biased region" description="Polar residues" evidence="11">
    <location>
        <begin position="1"/>
        <end position="11"/>
    </location>
</feature>
<feature type="region of interest" description="Disordered" evidence="11">
    <location>
        <begin position="1"/>
        <end position="53"/>
    </location>
</feature>